<evidence type="ECO:0000256" key="4">
    <source>
        <dbReference type="ARBA" id="ARBA00022670"/>
    </source>
</evidence>
<dbReference type="KEGG" id="rul:UC8_17800"/>
<dbReference type="GO" id="GO:0005886">
    <property type="term" value="C:plasma membrane"/>
    <property type="evidence" value="ECO:0007669"/>
    <property type="project" value="UniProtKB-SubCell"/>
</dbReference>
<proteinExistence type="predicted"/>
<name>A0A5B9QPF6_9BACT</name>
<dbReference type="AlphaFoldDB" id="A0A5B9QPF6"/>
<dbReference type="OrthoDB" id="9789270at2"/>
<feature type="transmembrane region" description="Helical" evidence="12">
    <location>
        <begin position="145"/>
        <end position="175"/>
    </location>
</feature>
<organism evidence="14 15">
    <name type="scientific">Roseimaritima ulvae</name>
    <dbReference type="NCBI Taxonomy" id="980254"/>
    <lineage>
        <taxon>Bacteria</taxon>
        <taxon>Pseudomonadati</taxon>
        <taxon>Planctomycetota</taxon>
        <taxon>Planctomycetia</taxon>
        <taxon>Pirellulales</taxon>
        <taxon>Pirellulaceae</taxon>
        <taxon>Roseimaritima</taxon>
    </lineage>
</organism>
<evidence type="ECO:0000256" key="2">
    <source>
        <dbReference type="ARBA" id="ARBA00004651"/>
    </source>
</evidence>
<feature type="transmembrane region" description="Helical" evidence="12">
    <location>
        <begin position="187"/>
        <end position="215"/>
    </location>
</feature>
<accession>A0A5B9QPF6</accession>
<dbReference type="Pfam" id="PF01435">
    <property type="entry name" value="Peptidase_M48"/>
    <property type="match status" value="1"/>
</dbReference>
<evidence type="ECO:0000256" key="1">
    <source>
        <dbReference type="ARBA" id="ARBA00001947"/>
    </source>
</evidence>
<keyword evidence="3" id="KW-1003">Cell membrane</keyword>
<dbReference type="GO" id="GO:0006508">
    <property type="term" value="P:proteolysis"/>
    <property type="evidence" value="ECO:0007669"/>
    <property type="project" value="UniProtKB-KW"/>
</dbReference>
<dbReference type="RefSeq" id="WP_084426650.1">
    <property type="nucleotide sequence ID" value="NZ_CP042914.1"/>
</dbReference>
<keyword evidence="8" id="KW-0862">Zinc</keyword>
<feature type="domain" description="Peptidase M48" evidence="13">
    <location>
        <begin position="234"/>
        <end position="481"/>
    </location>
</feature>
<keyword evidence="14" id="KW-0346">Stress response</keyword>
<evidence type="ECO:0000256" key="6">
    <source>
        <dbReference type="ARBA" id="ARBA00022723"/>
    </source>
</evidence>
<evidence type="ECO:0000259" key="13">
    <source>
        <dbReference type="Pfam" id="PF01435"/>
    </source>
</evidence>
<reference evidence="14 15" key="1">
    <citation type="submission" date="2019-08" db="EMBL/GenBank/DDBJ databases">
        <title>Deep-cultivation of Planctomycetes and their phenomic and genomic characterization uncovers novel biology.</title>
        <authorList>
            <person name="Wiegand S."/>
            <person name="Jogler M."/>
            <person name="Boedeker C."/>
            <person name="Pinto D."/>
            <person name="Vollmers J."/>
            <person name="Rivas-Marin E."/>
            <person name="Kohn T."/>
            <person name="Peeters S.H."/>
            <person name="Heuer A."/>
            <person name="Rast P."/>
            <person name="Oberbeckmann S."/>
            <person name="Bunk B."/>
            <person name="Jeske O."/>
            <person name="Meyerdierks A."/>
            <person name="Storesund J.E."/>
            <person name="Kallscheuer N."/>
            <person name="Luecker S."/>
            <person name="Lage O.M."/>
            <person name="Pohl T."/>
            <person name="Merkel B.J."/>
            <person name="Hornburger P."/>
            <person name="Mueller R.-W."/>
            <person name="Bruemmer F."/>
            <person name="Labrenz M."/>
            <person name="Spormann A.M."/>
            <person name="Op den Camp H."/>
            <person name="Overmann J."/>
            <person name="Amann R."/>
            <person name="Jetten M.S.M."/>
            <person name="Mascher T."/>
            <person name="Medema M.H."/>
            <person name="Devos D.P."/>
            <person name="Kaster A.-K."/>
            <person name="Ovreas L."/>
            <person name="Rohde M."/>
            <person name="Galperin M.Y."/>
            <person name="Jogler C."/>
        </authorList>
    </citation>
    <scope>NUCLEOTIDE SEQUENCE [LARGE SCALE GENOMIC DNA]</scope>
    <source>
        <strain evidence="14 15">UC8</strain>
    </source>
</reference>
<keyword evidence="4" id="KW-0645">Protease</keyword>
<dbReference type="PANTHER" id="PTHR43221:SF1">
    <property type="entry name" value="PROTEASE HTPX"/>
    <property type="match status" value="1"/>
</dbReference>
<evidence type="ECO:0000256" key="5">
    <source>
        <dbReference type="ARBA" id="ARBA00022692"/>
    </source>
</evidence>
<evidence type="ECO:0000256" key="8">
    <source>
        <dbReference type="ARBA" id="ARBA00022833"/>
    </source>
</evidence>
<comment type="subcellular location">
    <subcellularLocation>
        <location evidence="2">Cell membrane</location>
        <topology evidence="2">Multi-pass membrane protein</topology>
    </subcellularLocation>
</comment>
<evidence type="ECO:0000256" key="12">
    <source>
        <dbReference type="SAM" id="Phobius"/>
    </source>
</evidence>
<comment type="cofactor">
    <cofactor evidence="1">
        <name>Zn(2+)</name>
        <dbReference type="ChEBI" id="CHEBI:29105"/>
    </cofactor>
</comment>
<evidence type="ECO:0000256" key="9">
    <source>
        <dbReference type="ARBA" id="ARBA00022989"/>
    </source>
</evidence>
<keyword evidence="7" id="KW-0378">Hydrolase</keyword>
<dbReference type="InterPro" id="IPR001915">
    <property type="entry name" value="Peptidase_M48"/>
</dbReference>
<dbReference type="EMBL" id="CP042914">
    <property type="protein sequence ID" value="QEG39782.1"/>
    <property type="molecule type" value="Genomic_DNA"/>
</dbReference>
<protein>
    <submittedName>
        <fullName evidence="14">Heat shock protein HtpX</fullName>
    </submittedName>
</protein>
<evidence type="ECO:0000256" key="11">
    <source>
        <dbReference type="ARBA" id="ARBA00023136"/>
    </source>
</evidence>
<dbReference type="GO" id="GO:0046872">
    <property type="term" value="F:metal ion binding"/>
    <property type="evidence" value="ECO:0007669"/>
    <property type="project" value="UniProtKB-KW"/>
</dbReference>
<keyword evidence="6" id="KW-0479">Metal-binding</keyword>
<keyword evidence="5 12" id="KW-0812">Transmembrane</keyword>
<evidence type="ECO:0000313" key="15">
    <source>
        <dbReference type="Proteomes" id="UP000325286"/>
    </source>
</evidence>
<evidence type="ECO:0000256" key="7">
    <source>
        <dbReference type="ARBA" id="ARBA00022801"/>
    </source>
</evidence>
<dbReference type="Proteomes" id="UP000325286">
    <property type="component" value="Chromosome"/>
</dbReference>
<keyword evidence="11 12" id="KW-0472">Membrane</keyword>
<dbReference type="InterPro" id="IPR050083">
    <property type="entry name" value="HtpX_protease"/>
</dbReference>
<gene>
    <name evidence="14" type="ORF">UC8_17800</name>
</gene>
<keyword evidence="9 12" id="KW-1133">Transmembrane helix</keyword>
<evidence type="ECO:0000313" key="14">
    <source>
        <dbReference type="EMBL" id="QEG39782.1"/>
    </source>
</evidence>
<dbReference type="GO" id="GO:0004222">
    <property type="term" value="F:metalloendopeptidase activity"/>
    <property type="evidence" value="ECO:0007669"/>
    <property type="project" value="InterPro"/>
</dbReference>
<dbReference type="CDD" id="cd07328">
    <property type="entry name" value="M48_Ste24p_like"/>
    <property type="match status" value="1"/>
</dbReference>
<evidence type="ECO:0000256" key="10">
    <source>
        <dbReference type="ARBA" id="ARBA00023049"/>
    </source>
</evidence>
<sequence>MSSRSAIKFKCPHCSVVMRAPLQAQGRKGTCKQCQAKILVPRMPAATPAPKPLPPLAEEIPDLSHSAAAAASVIADTEPVSPVAGEAGFDQLLDQLQVAANASVDQQRRRLIASKFTSQQIAAAFSGKIQRAETSESYRGSMAGVAAMMFMLPVGYLLLILTCIVLLLAYVVFGIPYFSGGFFRHSIIGLFIFLAAAAPAVALAITLVFMIKPIFVKSRKRQRSRELSRKDQPTLFALIDQVCDAADAPRPTRVEVNMELNASASLGDRMFSFLGDELVLTIGLPLFVALDAQQLAGVLAHEFGHFTQDAGMRATRVVRGVNGWFARLVYQRDVMDVLLEVAMTETPTVLGLVFALGQLFVWIARGILWCFMMVGHALSSALMRQMEFDADHFEIQLVGSSVFERTSRDMQRYSIAYQRGMEQAGNWLAKNRLADDLTLLMKHFAPQVTRAELAKLEKLEDENVFLSTHPTSQQRIEKAHQAAAAGVFHLQGPATGLVHHFESLCQAVTCEFYREALEADVQLQHLRPTAELLKG</sequence>
<dbReference type="PANTHER" id="PTHR43221">
    <property type="entry name" value="PROTEASE HTPX"/>
    <property type="match status" value="1"/>
</dbReference>
<keyword evidence="10" id="KW-0482">Metalloprotease</keyword>
<evidence type="ECO:0000256" key="3">
    <source>
        <dbReference type="ARBA" id="ARBA00022475"/>
    </source>
</evidence>
<keyword evidence="15" id="KW-1185">Reference proteome</keyword>
<dbReference type="Gene3D" id="3.30.2010.10">
    <property type="entry name" value="Metalloproteases ('zincins'), catalytic domain"/>
    <property type="match status" value="1"/>
</dbReference>